<gene>
    <name evidence="1" type="ORF">LCGC14_1056590</name>
</gene>
<dbReference type="AlphaFoldDB" id="A0A0F9MME9"/>
<comment type="caution">
    <text evidence="1">The sequence shown here is derived from an EMBL/GenBank/DDBJ whole genome shotgun (WGS) entry which is preliminary data.</text>
</comment>
<organism evidence="1">
    <name type="scientific">marine sediment metagenome</name>
    <dbReference type="NCBI Taxonomy" id="412755"/>
    <lineage>
        <taxon>unclassified sequences</taxon>
        <taxon>metagenomes</taxon>
        <taxon>ecological metagenomes</taxon>
    </lineage>
</organism>
<sequence length="34" mass="4011">MAVDFRAKKTIGNEKSKLKLKFTGFIKKITRRKK</sequence>
<protein>
    <submittedName>
        <fullName evidence="1">Uncharacterized protein</fullName>
    </submittedName>
</protein>
<proteinExistence type="predicted"/>
<evidence type="ECO:0000313" key="1">
    <source>
        <dbReference type="EMBL" id="KKN08455.1"/>
    </source>
</evidence>
<accession>A0A0F9MME9</accession>
<dbReference type="EMBL" id="LAZR01004455">
    <property type="protein sequence ID" value="KKN08455.1"/>
    <property type="molecule type" value="Genomic_DNA"/>
</dbReference>
<name>A0A0F9MME9_9ZZZZ</name>
<reference evidence="1" key="1">
    <citation type="journal article" date="2015" name="Nature">
        <title>Complex archaea that bridge the gap between prokaryotes and eukaryotes.</title>
        <authorList>
            <person name="Spang A."/>
            <person name="Saw J.H."/>
            <person name="Jorgensen S.L."/>
            <person name="Zaremba-Niedzwiedzka K."/>
            <person name="Martijn J."/>
            <person name="Lind A.E."/>
            <person name="van Eijk R."/>
            <person name="Schleper C."/>
            <person name="Guy L."/>
            <person name="Ettema T.J."/>
        </authorList>
    </citation>
    <scope>NUCLEOTIDE SEQUENCE</scope>
</reference>